<organism evidence="1 2">
    <name type="scientific">Coniosporium apollinis (strain CBS 100218)</name>
    <name type="common">Rock-inhabiting black yeast</name>
    <dbReference type="NCBI Taxonomy" id="1168221"/>
    <lineage>
        <taxon>Eukaryota</taxon>
        <taxon>Fungi</taxon>
        <taxon>Dikarya</taxon>
        <taxon>Ascomycota</taxon>
        <taxon>Pezizomycotina</taxon>
        <taxon>Dothideomycetes</taxon>
        <taxon>Dothideomycetes incertae sedis</taxon>
        <taxon>Coniosporium</taxon>
    </lineage>
</organism>
<dbReference type="AlphaFoldDB" id="R7Z1Q0"/>
<dbReference type="Proteomes" id="UP000016924">
    <property type="component" value="Unassembled WGS sequence"/>
</dbReference>
<dbReference type="Gene3D" id="1.25.40.20">
    <property type="entry name" value="Ankyrin repeat-containing domain"/>
    <property type="match status" value="1"/>
</dbReference>
<dbReference type="OMA" id="HTRDMSY"/>
<dbReference type="HOGENOM" id="CLU_048921_0_0_1"/>
<gene>
    <name evidence="1" type="ORF">W97_07225</name>
</gene>
<dbReference type="eggNOG" id="ENOG502SIFH">
    <property type="taxonomic scope" value="Eukaryota"/>
</dbReference>
<name>R7Z1Q0_CONA1</name>
<evidence type="ECO:0000313" key="2">
    <source>
        <dbReference type="Proteomes" id="UP000016924"/>
    </source>
</evidence>
<keyword evidence="2" id="KW-1185">Reference proteome</keyword>
<dbReference type="RefSeq" id="XP_007783394.1">
    <property type="nucleotide sequence ID" value="XM_007785204.1"/>
</dbReference>
<dbReference type="InterPro" id="IPR036770">
    <property type="entry name" value="Ankyrin_rpt-contain_sf"/>
</dbReference>
<accession>R7Z1Q0</accession>
<dbReference type="EMBL" id="JH767592">
    <property type="protein sequence ID" value="EON68077.1"/>
    <property type="molecule type" value="Genomic_DNA"/>
</dbReference>
<proteinExistence type="predicted"/>
<evidence type="ECO:0000313" key="1">
    <source>
        <dbReference type="EMBL" id="EON68077.1"/>
    </source>
</evidence>
<dbReference type="GeneID" id="19904536"/>
<sequence length="458" mass="49952">MPSSDGKLWTANVANDETSIAAASLMRVLEGVAVATKAPDEHIQPLAQWLRHYGVVEGNDSPLGITATDTESALDLALPFDEWRAAIASSSENCNEGVRQLAQVTLAVALLREKARRGLDVDTASLDTIWSLIYEAIISAQGTELQFTVSRSAQGFLAVPLCSLLKDGRIEELWRLHTWLPDEQRGVSEDVCIHAHQPFGQSWILLGCGTDCAFEVDSPDDPSLTTHAAYECCYAGADGKQSGSGYQTHQISSTIKNTGRLVRVTPVSREPHSRDMTYIVSGGAYHRSIVSGSRLHATLFVFDAHRGYDDTAAVLGPKDGSEYLQPRDPAGITPEALAQMVGVTRKWEQAQGVKREGNDEHATVMGYYRFFRGLGLLQAGHREDALSYFNPTKGCTPTQAFAREPSQQHRDYIRKLIEVGADLDIVDESGYKALDYAVHNGDTETEALILGRPSAAFS</sequence>
<dbReference type="OrthoDB" id="423576at2759"/>
<dbReference type="SUPFAM" id="SSF48403">
    <property type="entry name" value="Ankyrin repeat"/>
    <property type="match status" value="1"/>
</dbReference>
<protein>
    <submittedName>
        <fullName evidence="1">Uncharacterized protein</fullName>
    </submittedName>
</protein>
<reference evidence="2" key="1">
    <citation type="submission" date="2012-06" db="EMBL/GenBank/DDBJ databases">
        <title>The genome sequence of Coniosporium apollinis CBS 100218.</title>
        <authorList>
            <consortium name="The Broad Institute Genome Sequencing Platform"/>
            <person name="Cuomo C."/>
            <person name="Gorbushina A."/>
            <person name="Noack S."/>
            <person name="Walker B."/>
            <person name="Young S.K."/>
            <person name="Zeng Q."/>
            <person name="Gargeya S."/>
            <person name="Fitzgerald M."/>
            <person name="Haas B."/>
            <person name="Abouelleil A."/>
            <person name="Alvarado L."/>
            <person name="Arachchi H.M."/>
            <person name="Berlin A.M."/>
            <person name="Chapman S.B."/>
            <person name="Goldberg J."/>
            <person name="Griggs A."/>
            <person name="Gujja S."/>
            <person name="Hansen M."/>
            <person name="Howarth C."/>
            <person name="Imamovic A."/>
            <person name="Larimer J."/>
            <person name="McCowan C."/>
            <person name="Montmayeur A."/>
            <person name="Murphy C."/>
            <person name="Neiman D."/>
            <person name="Pearson M."/>
            <person name="Priest M."/>
            <person name="Roberts A."/>
            <person name="Saif S."/>
            <person name="Shea T."/>
            <person name="Sisk P."/>
            <person name="Sykes S."/>
            <person name="Wortman J."/>
            <person name="Nusbaum C."/>
            <person name="Birren B."/>
        </authorList>
    </citation>
    <scope>NUCLEOTIDE SEQUENCE [LARGE SCALE GENOMIC DNA]</scope>
    <source>
        <strain evidence="2">CBS 100218</strain>
    </source>
</reference>